<dbReference type="EMBL" id="JAWDGP010001033">
    <property type="protein sequence ID" value="KAK3795554.1"/>
    <property type="molecule type" value="Genomic_DNA"/>
</dbReference>
<dbReference type="PANTHER" id="PTHR37984">
    <property type="entry name" value="PROTEIN CBG26694"/>
    <property type="match status" value="1"/>
</dbReference>
<gene>
    <name evidence="1" type="ORF">RRG08_059608</name>
</gene>
<dbReference type="InterPro" id="IPR036397">
    <property type="entry name" value="RNaseH_sf"/>
</dbReference>
<dbReference type="PANTHER" id="PTHR37984:SF15">
    <property type="entry name" value="INTEGRASE CATALYTIC DOMAIN-CONTAINING PROTEIN"/>
    <property type="match status" value="1"/>
</dbReference>
<dbReference type="InterPro" id="IPR012337">
    <property type="entry name" value="RNaseH-like_sf"/>
</dbReference>
<sequence length="173" mass="19880">MCNGLVEKFNCTLKKMLKRLCSEKPKQWHRYINALLVAYREMPQYSTHFAPFELMYSSTVRGPIHILRELWTQDVDELESLTDSPHQICNTEGSSGKKDGSNRIGIDLRRLNKITVTDPQPVPSPAESFLGMSEDKYFSKLDLTKDQHKIRVRASCPQDCFRDDGLTLRFPAA</sequence>
<dbReference type="Gene3D" id="3.30.70.270">
    <property type="match status" value="1"/>
</dbReference>
<dbReference type="InterPro" id="IPR050951">
    <property type="entry name" value="Retrovirus_Pol_polyprotein"/>
</dbReference>
<dbReference type="Proteomes" id="UP001283361">
    <property type="component" value="Unassembled WGS sequence"/>
</dbReference>
<dbReference type="GO" id="GO:0003676">
    <property type="term" value="F:nucleic acid binding"/>
    <property type="evidence" value="ECO:0007669"/>
    <property type="project" value="InterPro"/>
</dbReference>
<proteinExistence type="predicted"/>
<dbReference type="SUPFAM" id="SSF53098">
    <property type="entry name" value="Ribonuclease H-like"/>
    <property type="match status" value="1"/>
</dbReference>
<dbReference type="InterPro" id="IPR043128">
    <property type="entry name" value="Rev_trsase/Diguanyl_cyclase"/>
</dbReference>
<organism evidence="1 2">
    <name type="scientific">Elysia crispata</name>
    <name type="common">lettuce slug</name>
    <dbReference type="NCBI Taxonomy" id="231223"/>
    <lineage>
        <taxon>Eukaryota</taxon>
        <taxon>Metazoa</taxon>
        <taxon>Spiralia</taxon>
        <taxon>Lophotrochozoa</taxon>
        <taxon>Mollusca</taxon>
        <taxon>Gastropoda</taxon>
        <taxon>Heterobranchia</taxon>
        <taxon>Euthyneura</taxon>
        <taxon>Panpulmonata</taxon>
        <taxon>Sacoglossa</taxon>
        <taxon>Placobranchoidea</taxon>
        <taxon>Plakobranchidae</taxon>
        <taxon>Elysia</taxon>
    </lineage>
</organism>
<dbReference type="Gene3D" id="3.30.420.10">
    <property type="entry name" value="Ribonuclease H-like superfamily/Ribonuclease H"/>
    <property type="match status" value="1"/>
</dbReference>
<protein>
    <recommendedName>
        <fullName evidence="3">Integrase catalytic domain-containing protein</fullName>
    </recommendedName>
</protein>
<evidence type="ECO:0000313" key="2">
    <source>
        <dbReference type="Proteomes" id="UP001283361"/>
    </source>
</evidence>
<dbReference type="GO" id="GO:0006259">
    <property type="term" value="P:DNA metabolic process"/>
    <property type="evidence" value="ECO:0007669"/>
    <property type="project" value="UniProtKB-ARBA"/>
</dbReference>
<dbReference type="InterPro" id="IPR043502">
    <property type="entry name" value="DNA/RNA_pol_sf"/>
</dbReference>
<dbReference type="Gene3D" id="3.10.10.10">
    <property type="entry name" value="HIV Type 1 Reverse Transcriptase, subunit A, domain 1"/>
    <property type="match status" value="1"/>
</dbReference>
<evidence type="ECO:0008006" key="3">
    <source>
        <dbReference type="Google" id="ProtNLM"/>
    </source>
</evidence>
<dbReference type="SUPFAM" id="SSF56672">
    <property type="entry name" value="DNA/RNA polymerases"/>
    <property type="match status" value="1"/>
</dbReference>
<dbReference type="AlphaFoldDB" id="A0AAE1E5X1"/>
<reference evidence="1" key="1">
    <citation type="journal article" date="2023" name="G3 (Bethesda)">
        <title>A reference genome for the long-term kleptoplast-retaining sea slug Elysia crispata morphotype clarki.</title>
        <authorList>
            <person name="Eastman K.E."/>
            <person name="Pendleton A.L."/>
            <person name="Shaikh M.A."/>
            <person name="Suttiyut T."/>
            <person name="Ogas R."/>
            <person name="Tomko P."/>
            <person name="Gavelis G."/>
            <person name="Widhalm J.R."/>
            <person name="Wisecaver J.H."/>
        </authorList>
    </citation>
    <scope>NUCLEOTIDE SEQUENCE</scope>
    <source>
        <strain evidence="1">ECLA1</strain>
    </source>
</reference>
<evidence type="ECO:0000313" key="1">
    <source>
        <dbReference type="EMBL" id="KAK3795554.1"/>
    </source>
</evidence>
<keyword evidence="2" id="KW-1185">Reference proteome</keyword>
<accession>A0AAE1E5X1</accession>
<name>A0AAE1E5X1_9GAST</name>
<comment type="caution">
    <text evidence="1">The sequence shown here is derived from an EMBL/GenBank/DDBJ whole genome shotgun (WGS) entry which is preliminary data.</text>
</comment>